<dbReference type="GO" id="GO:0016051">
    <property type="term" value="P:carbohydrate biosynthetic process"/>
    <property type="evidence" value="ECO:0007669"/>
    <property type="project" value="InterPro"/>
</dbReference>
<comment type="subcellular location">
    <subcellularLocation>
        <location evidence="1 9">Golgi apparatus membrane</location>
        <topology evidence="1 9">Single-pass type II membrane protein</topology>
    </subcellularLocation>
</comment>
<evidence type="ECO:0000313" key="10">
    <source>
        <dbReference type="EnsemblMetazoa" id="G12754.1:cds"/>
    </source>
</evidence>
<feature type="transmembrane region" description="Helical" evidence="9">
    <location>
        <begin position="43"/>
        <end position="63"/>
    </location>
</feature>
<protein>
    <recommendedName>
        <fullName evidence="9">Carbohydrate sulfotransferase</fullName>
        <ecNumber evidence="9">2.8.2.-</ecNumber>
    </recommendedName>
</protein>
<dbReference type="PANTHER" id="PTHR12137">
    <property type="entry name" value="CARBOHYDRATE SULFOTRANSFERASE"/>
    <property type="match status" value="1"/>
</dbReference>
<evidence type="ECO:0000256" key="2">
    <source>
        <dbReference type="ARBA" id="ARBA00006339"/>
    </source>
</evidence>
<keyword evidence="8 9" id="KW-0325">Glycoprotein</keyword>
<keyword evidence="4 9" id="KW-0812">Transmembrane</keyword>
<dbReference type="AlphaFoldDB" id="A0A8W8I7P4"/>
<organism evidence="10 11">
    <name type="scientific">Magallana gigas</name>
    <name type="common">Pacific oyster</name>
    <name type="synonym">Crassostrea gigas</name>
    <dbReference type="NCBI Taxonomy" id="29159"/>
    <lineage>
        <taxon>Eukaryota</taxon>
        <taxon>Metazoa</taxon>
        <taxon>Spiralia</taxon>
        <taxon>Lophotrochozoa</taxon>
        <taxon>Mollusca</taxon>
        <taxon>Bivalvia</taxon>
        <taxon>Autobranchia</taxon>
        <taxon>Pteriomorphia</taxon>
        <taxon>Ostreida</taxon>
        <taxon>Ostreoidea</taxon>
        <taxon>Ostreidae</taxon>
        <taxon>Magallana</taxon>
    </lineage>
</organism>
<dbReference type="EC" id="2.8.2.-" evidence="9"/>
<evidence type="ECO:0000256" key="4">
    <source>
        <dbReference type="ARBA" id="ARBA00022692"/>
    </source>
</evidence>
<keyword evidence="6 9" id="KW-0333">Golgi apparatus</keyword>
<evidence type="ECO:0000256" key="5">
    <source>
        <dbReference type="ARBA" id="ARBA00022989"/>
    </source>
</evidence>
<keyword evidence="5 9" id="KW-1133">Transmembrane helix</keyword>
<dbReference type="InterPro" id="IPR018011">
    <property type="entry name" value="Carb_sulfotrans_8-10"/>
</dbReference>
<accession>A0A8W8I7P4</accession>
<evidence type="ECO:0000256" key="8">
    <source>
        <dbReference type="ARBA" id="ARBA00023180"/>
    </source>
</evidence>
<dbReference type="Pfam" id="PF03567">
    <property type="entry name" value="Sulfotransfer_2"/>
    <property type="match status" value="1"/>
</dbReference>
<evidence type="ECO:0000256" key="1">
    <source>
        <dbReference type="ARBA" id="ARBA00004323"/>
    </source>
</evidence>
<evidence type="ECO:0000256" key="7">
    <source>
        <dbReference type="ARBA" id="ARBA00023136"/>
    </source>
</evidence>
<keyword evidence="9" id="KW-0119">Carbohydrate metabolism</keyword>
<keyword evidence="7 9" id="KW-0472">Membrane</keyword>
<evidence type="ECO:0000256" key="9">
    <source>
        <dbReference type="RuleBase" id="RU364020"/>
    </source>
</evidence>
<evidence type="ECO:0000256" key="3">
    <source>
        <dbReference type="ARBA" id="ARBA00022679"/>
    </source>
</evidence>
<dbReference type="GO" id="GO:0008146">
    <property type="term" value="F:sulfotransferase activity"/>
    <property type="evidence" value="ECO:0007669"/>
    <property type="project" value="InterPro"/>
</dbReference>
<dbReference type="PANTHER" id="PTHR12137:SF54">
    <property type="entry name" value="CARBOHYDRATE SULFOTRANSFERASE"/>
    <property type="match status" value="1"/>
</dbReference>
<evidence type="ECO:0000313" key="11">
    <source>
        <dbReference type="Proteomes" id="UP000005408"/>
    </source>
</evidence>
<proteinExistence type="inferred from homology"/>
<dbReference type="EnsemblMetazoa" id="G12754.1">
    <property type="protein sequence ID" value="G12754.1:cds"/>
    <property type="gene ID" value="G12754"/>
</dbReference>
<comment type="similarity">
    <text evidence="2 9">Belongs to the sulfotransferase 2 family.</text>
</comment>
<dbReference type="GO" id="GO:0000139">
    <property type="term" value="C:Golgi membrane"/>
    <property type="evidence" value="ECO:0007669"/>
    <property type="project" value="UniProtKB-SubCell"/>
</dbReference>
<reference evidence="10" key="1">
    <citation type="submission" date="2022-08" db="UniProtKB">
        <authorList>
            <consortium name="EnsemblMetazoa"/>
        </authorList>
    </citation>
    <scope>IDENTIFICATION</scope>
    <source>
        <strain evidence="10">05x7-T-G4-1.051#20</strain>
    </source>
</reference>
<dbReference type="InterPro" id="IPR005331">
    <property type="entry name" value="Sulfotransferase"/>
</dbReference>
<evidence type="ECO:0000256" key="6">
    <source>
        <dbReference type="ARBA" id="ARBA00023034"/>
    </source>
</evidence>
<keyword evidence="9" id="KW-0735">Signal-anchor</keyword>
<keyword evidence="3 9" id="KW-0808">Transferase</keyword>
<name>A0A8W8I7P4_MAGGI</name>
<sequence length="461" mass="53065">MHFMTSTVIKCAPTICPSRNSADKNFISIPNCPYHTQTMKLNYSYLLCGTCIVFGTSLIYLSYRSSSFGYAHWTTFSKEILAGNPLRRSQISPADLQRSLILERVQSLESACDSADLSAYQFNFYQVTSRFYVDKQANLSYCKVPKAGSSFMTEIFFALDKDGKNNSKNSILKSKSIDEIFEMSRNRVHMIGNSKLAATPMLNDKELNTTVLLVSRNPYSRLYSAYVDKFYLFGLVKTAMEISKKNKKRLSSCGYDVTFPEFLDHVITTAYGGYAINRHWAPVYLLCHACDVKYDVVSKMDTLSNDMESILDYTNVSYSTRSSLINIIHRKYENKTAISLINVYIKSWNQYKKLCPDFLEYLSKIWKSFKIQGKLRIDLLFPKRKFAKAIKGEININEVIAIFLEYMTKYKLTSGERKLQRRRALVKAFSTVSEETITKIQELYKLDFMLFQYDTSPPTVV</sequence>
<keyword evidence="11" id="KW-1185">Reference proteome</keyword>
<dbReference type="Proteomes" id="UP000005408">
    <property type="component" value="Unassembled WGS sequence"/>
</dbReference>